<gene>
    <name evidence="6" type="ORF">ACFSKL_18250</name>
</gene>
<reference evidence="7" key="1">
    <citation type="journal article" date="2019" name="Int. J. Syst. Evol. Microbiol.">
        <title>The Global Catalogue of Microorganisms (GCM) 10K type strain sequencing project: providing services to taxonomists for standard genome sequencing and annotation.</title>
        <authorList>
            <consortium name="The Broad Institute Genomics Platform"/>
            <consortium name="The Broad Institute Genome Sequencing Center for Infectious Disease"/>
            <person name="Wu L."/>
            <person name="Ma J."/>
        </authorList>
    </citation>
    <scope>NUCLEOTIDE SEQUENCE [LARGE SCALE GENOMIC DNA]</scope>
    <source>
        <strain evidence="7">CGMCC 1.15180</strain>
    </source>
</reference>
<dbReference type="EMBL" id="JBHUHR010000045">
    <property type="protein sequence ID" value="MFD2036752.1"/>
    <property type="molecule type" value="Genomic_DNA"/>
</dbReference>
<dbReference type="InterPro" id="IPR036641">
    <property type="entry name" value="HPT_dom_sf"/>
</dbReference>
<feature type="modified residue" description="4-aspartylphosphate" evidence="3">
    <location>
        <position position="53"/>
    </location>
</feature>
<dbReference type="RefSeq" id="WP_376888092.1">
    <property type="nucleotide sequence ID" value="NZ_JBHUHR010000045.1"/>
</dbReference>
<feature type="domain" description="Response regulatory" evidence="4">
    <location>
        <begin position="5"/>
        <end position="119"/>
    </location>
</feature>
<dbReference type="PANTHER" id="PTHR43719:SF28">
    <property type="entry name" value="PEROXIDE STRESS-ACTIVATED HISTIDINE KINASE MAK1-RELATED"/>
    <property type="match status" value="1"/>
</dbReference>
<evidence type="ECO:0000256" key="2">
    <source>
        <dbReference type="PROSITE-ProRule" id="PRU00110"/>
    </source>
</evidence>
<dbReference type="SUPFAM" id="SSF52172">
    <property type="entry name" value="CheY-like"/>
    <property type="match status" value="1"/>
</dbReference>
<dbReference type="Gene3D" id="3.40.50.2300">
    <property type="match status" value="1"/>
</dbReference>
<accession>A0ABW4VPN7</accession>
<evidence type="ECO:0000259" key="5">
    <source>
        <dbReference type="PROSITE" id="PS50894"/>
    </source>
</evidence>
<dbReference type="Proteomes" id="UP001597361">
    <property type="component" value="Unassembled WGS sequence"/>
</dbReference>
<evidence type="ECO:0000259" key="4">
    <source>
        <dbReference type="PROSITE" id="PS50110"/>
    </source>
</evidence>
<dbReference type="Gene3D" id="1.20.120.160">
    <property type="entry name" value="HPT domain"/>
    <property type="match status" value="1"/>
</dbReference>
<dbReference type="CDD" id="cd17546">
    <property type="entry name" value="REC_hyHK_CKI1_RcsC-like"/>
    <property type="match status" value="1"/>
</dbReference>
<dbReference type="PANTHER" id="PTHR43719">
    <property type="entry name" value="TWO-COMPONENT HISTIDINE KINASE"/>
    <property type="match status" value="1"/>
</dbReference>
<keyword evidence="1 3" id="KW-0597">Phosphoprotein</keyword>
<evidence type="ECO:0000256" key="3">
    <source>
        <dbReference type="PROSITE-ProRule" id="PRU00169"/>
    </source>
</evidence>
<dbReference type="SMART" id="SM00448">
    <property type="entry name" value="REC"/>
    <property type="match status" value="1"/>
</dbReference>
<dbReference type="InterPro" id="IPR008207">
    <property type="entry name" value="Sig_transdc_His_kin_Hpt_dom"/>
</dbReference>
<dbReference type="InterPro" id="IPR050956">
    <property type="entry name" value="2C_system_His_kinase"/>
</dbReference>
<dbReference type="InterPro" id="IPR011006">
    <property type="entry name" value="CheY-like_superfamily"/>
</dbReference>
<evidence type="ECO:0000313" key="7">
    <source>
        <dbReference type="Proteomes" id="UP001597361"/>
    </source>
</evidence>
<evidence type="ECO:0000313" key="6">
    <source>
        <dbReference type="EMBL" id="MFD2036752.1"/>
    </source>
</evidence>
<sequence length="250" mass="29013">MKSKKVLIVDDNALNRRVFENIIGQLYEYDTAENGKIAIDKLAKEHFDLILMDIQMHVMDGISALKKIKNEQLTDSPIIAISAYADQSDRDFFLSTGFIDFISKPIKPKLFLETISYHIGKQSNDYPKEKNRDFENLDLDLKSLNQLLKYNSIENIRIVYDEFIEESEVLISEIKELIERDELHKIGDKLHIIKGNSGTLGALKIFNSSKEFEKDIKNEIFENTLKDYLILKENLVSFKRHIQTIQTLNP</sequence>
<dbReference type="SUPFAM" id="SSF47226">
    <property type="entry name" value="Histidine-containing phosphotransfer domain, HPT domain"/>
    <property type="match status" value="1"/>
</dbReference>
<feature type="domain" description="HPt" evidence="5">
    <location>
        <begin position="152"/>
        <end position="245"/>
    </location>
</feature>
<comment type="caution">
    <text evidence="6">The sequence shown here is derived from an EMBL/GenBank/DDBJ whole genome shotgun (WGS) entry which is preliminary data.</text>
</comment>
<dbReference type="PROSITE" id="PS50894">
    <property type="entry name" value="HPT"/>
    <property type="match status" value="1"/>
</dbReference>
<dbReference type="Pfam" id="PF00072">
    <property type="entry name" value="Response_reg"/>
    <property type="match status" value="1"/>
</dbReference>
<dbReference type="PROSITE" id="PS50110">
    <property type="entry name" value="RESPONSE_REGULATORY"/>
    <property type="match status" value="1"/>
</dbReference>
<feature type="modified residue" description="Phosphohistidine" evidence="2">
    <location>
        <position position="191"/>
    </location>
</feature>
<keyword evidence="7" id="KW-1185">Reference proteome</keyword>
<dbReference type="Pfam" id="PF01627">
    <property type="entry name" value="Hpt"/>
    <property type="match status" value="1"/>
</dbReference>
<organism evidence="6 7">
    <name type="scientific">Belliella marina</name>
    <dbReference type="NCBI Taxonomy" id="1644146"/>
    <lineage>
        <taxon>Bacteria</taxon>
        <taxon>Pseudomonadati</taxon>
        <taxon>Bacteroidota</taxon>
        <taxon>Cytophagia</taxon>
        <taxon>Cytophagales</taxon>
        <taxon>Cyclobacteriaceae</taxon>
        <taxon>Belliella</taxon>
    </lineage>
</organism>
<evidence type="ECO:0000256" key="1">
    <source>
        <dbReference type="ARBA" id="ARBA00022553"/>
    </source>
</evidence>
<protein>
    <submittedName>
        <fullName evidence="6">Response regulator</fullName>
    </submittedName>
</protein>
<proteinExistence type="predicted"/>
<name>A0ABW4VPN7_9BACT</name>
<dbReference type="InterPro" id="IPR001789">
    <property type="entry name" value="Sig_transdc_resp-reg_receiver"/>
</dbReference>